<comment type="caution">
    <text evidence="3">The sequence shown here is derived from an EMBL/GenBank/DDBJ whole genome shotgun (WGS) entry which is preliminary data.</text>
</comment>
<dbReference type="AlphaFoldDB" id="A0A8H5FSG0"/>
<keyword evidence="2" id="KW-0732">Signal</keyword>
<feature type="region of interest" description="Disordered" evidence="1">
    <location>
        <begin position="58"/>
        <end position="153"/>
    </location>
</feature>
<feature type="compositionally biased region" description="Polar residues" evidence="1">
    <location>
        <begin position="112"/>
        <end position="133"/>
    </location>
</feature>
<name>A0A8H5FSG0_9AGAR</name>
<protein>
    <submittedName>
        <fullName evidence="3">Uncharacterized protein</fullName>
    </submittedName>
</protein>
<keyword evidence="4" id="KW-1185">Reference proteome</keyword>
<dbReference type="EMBL" id="JAACJO010000022">
    <property type="protein sequence ID" value="KAF5347980.1"/>
    <property type="molecule type" value="Genomic_DNA"/>
</dbReference>
<gene>
    <name evidence="3" type="ORF">D9756_010174</name>
</gene>
<feature type="chain" id="PRO_5034760828" evidence="2">
    <location>
        <begin position="34"/>
        <end position="178"/>
    </location>
</feature>
<organism evidence="3 4">
    <name type="scientific">Leucocoprinus leucothites</name>
    <dbReference type="NCBI Taxonomy" id="201217"/>
    <lineage>
        <taxon>Eukaryota</taxon>
        <taxon>Fungi</taxon>
        <taxon>Dikarya</taxon>
        <taxon>Basidiomycota</taxon>
        <taxon>Agaricomycotina</taxon>
        <taxon>Agaricomycetes</taxon>
        <taxon>Agaricomycetidae</taxon>
        <taxon>Agaricales</taxon>
        <taxon>Agaricineae</taxon>
        <taxon>Agaricaceae</taxon>
        <taxon>Leucocoprinus</taxon>
    </lineage>
</organism>
<evidence type="ECO:0000256" key="2">
    <source>
        <dbReference type="SAM" id="SignalP"/>
    </source>
</evidence>
<evidence type="ECO:0000256" key="1">
    <source>
        <dbReference type="SAM" id="MobiDB-lite"/>
    </source>
</evidence>
<reference evidence="3 4" key="1">
    <citation type="journal article" date="2020" name="ISME J.">
        <title>Uncovering the hidden diversity of litter-decomposition mechanisms in mushroom-forming fungi.</title>
        <authorList>
            <person name="Floudas D."/>
            <person name="Bentzer J."/>
            <person name="Ahren D."/>
            <person name="Johansson T."/>
            <person name="Persson P."/>
            <person name="Tunlid A."/>
        </authorList>
    </citation>
    <scope>NUCLEOTIDE SEQUENCE [LARGE SCALE GENOMIC DNA]</scope>
    <source>
        <strain evidence="3 4">CBS 146.42</strain>
    </source>
</reference>
<evidence type="ECO:0000313" key="4">
    <source>
        <dbReference type="Proteomes" id="UP000559027"/>
    </source>
</evidence>
<evidence type="ECO:0000313" key="3">
    <source>
        <dbReference type="EMBL" id="KAF5347980.1"/>
    </source>
</evidence>
<accession>A0A8H5FSG0</accession>
<dbReference type="Proteomes" id="UP000559027">
    <property type="component" value="Unassembled WGS sequence"/>
</dbReference>
<sequence length="178" mass="18474">MMQVGMVERCIVLRLRCMLCLLYLCVYRSPAVPRTATGRTTAPLLPLPPIFSPPPFLQQPPGVRPPLRAPFLPPGATPPPGFPVLSSSPGSPGGVGSAPGPSSLPPPKFVHISSNASQQPLIQAPSSGSTSTPPFVLRVLLSPPPVSAGSESVLPAPVPQVHALKPSSPYSTNANFPK</sequence>
<proteinExistence type="predicted"/>
<feature type="compositionally biased region" description="Pro residues" evidence="1">
    <location>
        <begin position="58"/>
        <end position="82"/>
    </location>
</feature>
<feature type="signal peptide" evidence="2">
    <location>
        <begin position="1"/>
        <end position="33"/>
    </location>
</feature>